<evidence type="ECO:0000313" key="2">
    <source>
        <dbReference type="Proteomes" id="UP000004123"/>
    </source>
</evidence>
<dbReference type="EMBL" id="AFPY01000127">
    <property type="protein sequence ID" value="EGQ12688.1"/>
    <property type="molecule type" value="Genomic_DNA"/>
</dbReference>
<reference evidence="1 2" key="1">
    <citation type="submission" date="2011-04" db="EMBL/GenBank/DDBJ databases">
        <authorList>
            <person name="Muzny D."/>
            <person name="Qin X."/>
            <person name="Deng J."/>
            <person name="Jiang H."/>
            <person name="Liu Y."/>
            <person name="Qu J."/>
            <person name="Song X.-Z."/>
            <person name="Zhang L."/>
            <person name="Thornton R."/>
            <person name="Coyle M."/>
            <person name="Francisco L."/>
            <person name="Jackson L."/>
            <person name="Javaid M."/>
            <person name="Korchina V."/>
            <person name="Kovar C."/>
            <person name="Mata R."/>
            <person name="Mathew T."/>
            <person name="Ngo R."/>
            <person name="Nguyen L."/>
            <person name="Nguyen N."/>
            <person name="Okwuonu G."/>
            <person name="Ongeri F."/>
            <person name="Pham C."/>
            <person name="Simmons D."/>
            <person name="Wilczek-Boney K."/>
            <person name="Hale W."/>
            <person name="Jakkamsetti A."/>
            <person name="Pham P."/>
            <person name="Ruth R."/>
            <person name="San Lucas F."/>
            <person name="Warren J."/>
            <person name="Zhang J."/>
            <person name="Zhao Z."/>
            <person name="Zhou C."/>
            <person name="Zhu D."/>
            <person name="Lee S."/>
            <person name="Bess C."/>
            <person name="Blankenburg K."/>
            <person name="Forbes L."/>
            <person name="Fu Q."/>
            <person name="Gubbala S."/>
            <person name="Hirani K."/>
            <person name="Jayaseelan J.C."/>
            <person name="Lara F."/>
            <person name="Munidasa M."/>
            <person name="Palculict T."/>
            <person name="Patil S."/>
            <person name="Pu L.-L."/>
            <person name="Saada N."/>
            <person name="Tang L."/>
            <person name="Weissenberger G."/>
            <person name="Zhu Y."/>
            <person name="Hemphill L."/>
            <person name="Shang Y."/>
            <person name="Youmans B."/>
            <person name="Ayvaz T."/>
            <person name="Ross M."/>
            <person name="Santibanez J."/>
            <person name="Aqrawi P."/>
            <person name="Gross S."/>
            <person name="Joshi V."/>
            <person name="Fowler G."/>
            <person name="Nazareth L."/>
            <person name="Reid J."/>
            <person name="Worley K."/>
            <person name="Petrosino J."/>
            <person name="Highlander S."/>
            <person name="Gibbs R."/>
        </authorList>
    </citation>
    <scope>NUCLEOTIDE SEQUENCE [LARGE SCALE GENOMIC DNA]</scope>
    <source>
        <strain evidence="1 2">ATCC 700821</strain>
    </source>
</reference>
<accession>F9DLT7</accession>
<evidence type="ECO:0000313" key="1">
    <source>
        <dbReference type="EMBL" id="EGQ12688.1"/>
    </source>
</evidence>
<proteinExistence type="predicted"/>
<sequence length="44" mass="5295">MKEGAFAKLGQIFTMCYNIGSNFHITYKVLLNVHRWVYKHYLQM</sequence>
<gene>
    <name evidence="1" type="ORF">HMPREF9144_2629</name>
</gene>
<dbReference type="STRING" id="997353.HMPREF9144_2629"/>
<dbReference type="Proteomes" id="UP000004123">
    <property type="component" value="Unassembled WGS sequence"/>
</dbReference>
<name>F9DLT7_9BACT</name>
<organism evidence="1 2">
    <name type="scientific">Prevotella pallens ATCC 700821</name>
    <dbReference type="NCBI Taxonomy" id="997353"/>
    <lineage>
        <taxon>Bacteria</taxon>
        <taxon>Pseudomonadati</taxon>
        <taxon>Bacteroidota</taxon>
        <taxon>Bacteroidia</taxon>
        <taxon>Bacteroidales</taxon>
        <taxon>Prevotellaceae</taxon>
        <taxon>Prevotella</taxon>
    </lineage>
</organism>
<dbReference type="HOGENOM" id="CLU_3220273_0_0_10"/>
<comment type="caution">
    <text evidence="1">The sequence shown here is derived from an EMBL/GenBank/DDBJ whole genome shotgun (WGS) entry which is preliminary data.</text>
</comment>
<dbReference type="AlphaFoldDB" id="F9DLT7"/>
<protein>
    <submittedName>
        <fullName evidence="1">Uncharacterized protein</fullName>
    </submittedName>
</protein>